<feature type="compositionally biased region" description="Basic and acidic residues" evidence="8">
    <location>
        <begin position="624"/>
        <end position="638"/>
    </location>
</feature>
<gene>
    <name evidence="12" type="ORF">BCV70DRAFT_200714</name>
</gene>
<keyword evidence="2 7" id="KW-0812">Transmembrane</keyword>
<evidence type="ECO:0000256" key="3">
    <source>
        <dbReference type="ARBA" id="ARBA00022737"/>
    </source>
</evidence>
<dbReference type="InterPro" id="IPR045095">
    <property type="entry name" value="ACDP"/>
</dbReference>
<evidence type="ECO:0000256" key="8">
    <source>
        <dbReference type="SAM" id="MobiDB-lite"/>
    </source>
</evidence>
<evidence type="ECO:0000256" key="6">
    <source>
        <dbReference type="PROSITE-ProRule" id="PRU00703"/>
    </source>
</evidence>
<name>A0A317XNC0_9BASI</name>
<evidence type="ECO:0000259" key="11">
    <source>
        <dbReference type="PROSITE" id="PS51846"/>
    </source>
</evidence>
<dbReference type="GO" id="GO:0005737">
    <property type="term" value="C:cytoplasm"/>
    <property type="evidence" value="ECO:0007669"/>
    <property type="project" value="TreeGrafter"/>
</dbReference>
<dbReference type="Pfam" id="PF00571">
    <property type="entry name" value="CBS"/>
    <property type="match status" value="1"/>
</dbReference>
<accession>A0A317XNC0</accession>
<feature type="region of interest" description="Disordered" evidence="8">
    <location>
        <begin position="588"/>
        <end position="665"/>
    </location>
</feature>
<feature type="transmembrane region" description="Helical" evidence="9">
    <location>
        <begin position="94"/>
        <end position="117"/>
    </location>
</feature>
<dbReference type="InterPro" id="IPR046342">
    <property type="entry name" value="CBS_dom_sf"/>
</dbReference>
<feature type="domain" description="CNNM transmembrane" evidence="11">
    <location>
        <begin position="86"/>
        <end position="266"/>
    </location>
</feature>
<organism evidence="12 13">
    <name type="scientific">Testicularia cyperi</name>
    <dbReference type="NCBI Taxonomy" id="1882483"/>
    <lineage>
        <taxon>Eukaryota</taxon>
        <taxon>Fungi</taxon>
        <taxon>Dikarya</taxon>
        <taxon>Basidiomycota</taxon>
        <taxon>Ustilaginomycotina</taxon>
        <taxon>Ustilaginomycetes</taxon>
        <taxon>Ustilaginales</taxon>
        <taxon>Anthracoideaceae</taxon>
        <taxon>Testicularia</taxon>
    </lineage>
</organism>
<proteinExistence type="predicted"/>
<evidence type="ECO:0000256" key="1">
    <source>
        <dbReference type="ARBA" id="ARBA00004141"/>
    </source>
</evidence>
<dbReference type="CDD" id="cd04590">
    <property type="entry name" value="CBS_pair_CorC_HlyC_assoc"/>
    <property type="match status" value="1"/>
</dbReference>
<feature type="transmembrane region" description="Helical" evidence="9">
    <location>
        <begin position="149"/>
        <end position="170"/>
    </location>
</feature>
<dbReference type="PANTHER" id="PTHR12064">
    <property type="entry name" value="METAL TRANSPORTER CNNM"/>
    <property type="match status" value="1"/>
</dbReference>
<dbReference type="InterPro" id="IPR044751">
    <property type="entry name" value="Ion_transp-like_CBS"/>
</dbReference>
<keyword evidence="6" id="KW-0129">CBS domain</keyword>
<dbReference type="InterPro" id="IPR002550">
    <property type="entry name" value="CNNM"/>
</dbReference>
<evidence type="ECO:0000256" key="4">
    <source>
        <dbReference type="ARBA" id="ARBA00022989"/>
    </source>
</evidence>
<dbReference type="Gene3D" id="3.10.580.10">
    <property type="entry name" value="CBS-domain"/>
    <property type="match status" value="1"/>
</dbReference>
<keyword evidence="13" id="KW-1185">Reference proteome</keyword>
<dbReference type="PROSITE" id="PS51846">
    <property type="entry name" value="CNNM"/>
    <property type="match status" value="1"/>
</dbReference>
<evidence type="ECO:0000313" key="13">
    <source>
        <dbReference type="Proteomes" id="UP000246740"/>
    </source>
</evidence>
<dbReference type="InterPro" id="IPR000644">
    <property type="entry name" value="CBS_dom"/>
</dbReference>
<feature type="compositionally biased region" description="Polar residues" evidence="8">
    <location>
        <begin position="505"/>
        <end position="521"/>
    </location>
</feature>
<dbReference type="PROSITE" id="PS51371">
    <property type="entry name" value="CBS"/>
    <property type="match status" value="1"/>
</dbReference>
<dbReference type="FunFam" id="3.10.580.10:FF:000006">
    <property type="entry name" value="DUF21 and CBS domain protein"/>
    <property type="match status" value="1"/>
</dbReference>
<dbReference type="EMBL" id="KZ819194">
    <property type="protein sequence ID" value="PWY99804.1"/>
    <property type="molecule type" value="Genomic_DNA"/>
</dbReference>
<feature type="region of interest" description="Disordered" evidence="8">
    <location>
        <begin position="481"/>
        <end position="538"/>
    </location>
</feature>
<feature type="transmembrane region" description="Helical" evidence="9">
    <location>
        <begin position="35"/>
        <end position="58"/>
    </location>
</feature>
<dbReference type="PANTHER" id="PTHR12064:SF97">
    <property type="entry name" value="METAL TRANSPORTER CNNM-5"/>
    <property type="match status" value="1"/>
</dbReference>
<dbReference type="SUPFAM" id="SSF54631">
    <property type="entry name" value="CBS-domain pair"/>
    <property type="match status" value="1"/>
</dbReference>
<keyword evidence="3" id="KW-0677">Repeat</keyword>
<evidence type="ECO:0000256" key="2">
    <source>
        <dbReference type="ARBA" id="ARBA00022692"/>
    </source>
</evidence>
<protein>
    <submittedName>
        <fullName evidence="12">DUF21-domain-containing protein</fullName>
    </submittedName>
</protein>
<sequence length="665" mass="72282">MIASTQPVGTASLQMRGRSSGGVSASSLQYRAQPFIKLAIVSMTALVHLLAPVLAAPFGTAGDMLLGRSAESSRHRHEEDDPVSDNPLKLTFDILTIAALVVLGGIFAGLTLGLMGLDMVNLQVLASSGSEKERKHATKVLRLLEKGRHWVLVVLLLGNVIVNETLPVFLSDFGGGLAAVLTSTFLIVIFGEIVPQSICARYGLAIGAFCAPMVHITMIIMAPIAWPTAKFLDWCLGEEHGTTYRKAELKTFVSLHQQIGTEHLHEDEVTIIRAVLDLNDKTVKDVMTPIEDVFIMSSDSILDEEGVAKLVKSGYSRVPIHEPGKCDAIVGMLLVKNLIQYDPEDALAVSTFHLTPLPEASPDLTLLDCLNYFQQGRSHMILVSDHPGESRGALGIVTLEDVIEEMIGEEIVDETDIYVDVHNKIKVVRNRQTATSTGQNWQPLIRGIIERRRKLGGPMKAPLRSSYGTIGIMDPDGNAKHDAKYGLPGNNTRAVNKVAIKRPGSPSSYTASRKPSGSYEPSTPLRRESTSSMASSTDGTYYQDLHRAAMINQGSLPNGSYTGTLHHEPYIVEVGSQDNKPRIIMVGDIQERPGAEERARQDEEERQDTVRNGPKQQQQSQQKDSQDGERRPLLDGIKKVFGSSGEGEGDNGSASTGTNGDSNQR</sequence>
<dbReference type="Proteomes" id="UP000246740">
    <property type="component" value="Unassembled WGS sequence"/>
</dbReference>
<dbReference type="STRING" id="1882483.A0A317XNC0"/>
<dbReference type="GO" id="GO:0010960">
    <property type="term" value="P:magnesium ion homeostasis"/>
    <property type="evidence" value="ECO:0007669"/>
    <property type="project" value="InterPro"/>
</dbReference>
<feature type="compositionally biased region" description="Polar residues" evidence="8">
    <location>
        <begin position="656"/>
        <end position="665"/>
    </location>
</feature>
<evidence type="ECO:0000313" key="12">
    <source>
        <dbReference type="EMBL" id="PWY99804.1"/>
    </source>
</evidence>
<feature type="transmembrane region" description="Helical" evidence="9">
    <location>
        <begin position="202"/>
        <end position="226"/>
    </location>
</feature>
<keyword evidence="5 7" id="KW-0472">Membrane</keyword>
<dbReference type="OrthoDB" id="5353557at2759"/>
<comment type="subcellular location">
    <subcellularLocation>
        <location evidence="1">Membrane</location>
        <topology evidence="1">Multi-pass membrane protein</topology>
    </subcellularLocation>
</comment>
<dbReference type="GO" id="GO:0016020">
    <property type="term" value="C:membrane"/>
    <property type="evidence" value="ECO:0007669"/>
    <property type="project" value="UniProtKB-SubCell"/>
</dbReference>
<evidence type="ECO:0000256" key="9">
    <source>
        <dbReference type="SAM" id="Phobius"/>
    </source>
</evidence>
<dbReference type="AlphaFoldDB" id="A0A317XNC0"/>
<evidence type="ECO:0000259" key="10">
    <source>
        <dbReference type="PROSITE" id="PS51371"/>
    </source>
</evidence>
<dbReference type="GO" id="GO:0030026">
    <property type="term" value="P:intracellular manganese ion homeostasis"/>
    <property type="evidence" value="ECO:0007669"/>
    <property type="project" value="TreeGrafter"/>
</dbReference>
<keyword evidence="4 7" id="KW-1133">Transmembrane helix</keyword>
<reference evidence="12 13" key="1">
    <citation type="journal article" date="2018" name="Mol. Biol. Evol.">
        <title>Broad Genomic Sampling Reveals a Smut Pathogenic Ancestry of the Fungal Clade Ustilaginomycotina.</title>
        <authorList>
            <person name="Kijpornyongpan T."/>
            <person name="Mondo S.J."/>
            <person name="Barry K."/>
            <person name="Sandor L."/>
            <person name="Lee J."/>
            <person name="Lipzen A."/>
            <person name="Pangilinan J."/>
            <person name="LaButti K."/>
            <person name="Hainaut M."/>
            <person name="Henrissat B."/>
            <person name="Grigoriev I.V."/>
            <person name="Spatafora J.W."/>
            <person name="Aime M.C."/>
        </authorList>
    </citation>
    <scope>NUCLEOTIDE SEQUENCE [LARGE SCALE GENOMIC DNA]</scope>
    <source>
        <strain evidence="12 13">MCA 3645</strain>
    </source>
</reference>
<feature type="transmembrane region" description="Helical" evidence="9">
    <location>
        <begin position="176"/>
        <end position="195"/>
    </location>
</feature>
<evidence type="ECO:0000256" key="7">
    <source>
        <dbReference type="PROSITE-ProRule" id="PRU01193"/>
    </source>
</evidence>
<dbReference type="Pfam" id="PF01595">
    <property type="entry name" value="CNNM"/>
    <property type="match status" value="1"/>
</dbReference>
<evidence type="ECO:0000256" key="5">
    <source>
        <dbReference type="ARBA" id="ARBA00023136"/>
    </source>
</evidence>
<dbReference type="InParanoid" id="A0A317XNC0"/>
<feature type="domain" description="CBS" evidence="10">
    <location>
        <begin position="353"/>
        <end position="414"/>
    </location>
</feature>
<feature type="compositionally biased region" description="Basic and acidic residues" evidence="8">
    <location>
        <begin position="589"/>
        <end position="609"/>
    </location>
</feature>